<comment type="caution">
    <text evidence="1">The sequence shown here is derived from an EMBL/GenBank/DDBJ whole genome shotgun (WGS) entry which is preliminary data.</text>
</comment>
<name>A0A448WDS9_9PLAT</name>
<dbReference type="InterPro" id="IPR013783">
    <property type="entry name" value="Ig-like_fold"/>
</dbReference>
<sequence>MPSAGAGVHRGADGLVQIHPQSQSVLLNSTVRLQCRVRMLQDEATGRRVRVLWQKDYFGIGGSREDINTYGRSTRYNFSRYDLPYNLNEGEREKMDISAVCCTDSYTRHPHNIIFRRN</sequence>
<evidence type="ECO:0008006" key="3">
    <source>
        <dbReference type="Google" id="ProtNLM"/>
    </source>
</evidence>
<dbReference type="OrthoDB" id="6413693at2759"/>
<proteinExistence type="predicted"/>
<accession>A0A448WDS9</accession>
<protein>
    <recommendedName>
        <fullName evidence="3">Ig-like domain-containing protein</fullName>
    </recommendedName>
</protein>
<organism evidence="1 2">
    <name type="scientific">Protopolystoma xenopodis</name>
    <dbReference type="NCBI Taxonomy" id="117903"/>
    <lineage>
        <taxon>Eukaryota</taxon>
        <taxon>Metazoa</taxon>
        <taxon>Spiralia</taxon>
        <taxon>Lophotrochozoa</taxon>
        <taxon>Platyhelminthes</taxon>
        <taxon>Monogenea</taxon>
        <taxon>Polyopisthocotylea</taxon>
        <taxon>Polystomatidea</taxon>
        <taxon>Polystomatidae</taxon>
        <taxon>Protopolystoma</taxon>
    </lineage>
</organism>
<keyword evidence="2" id="KW-1185">Reference proteome</keyword>
<dbReference type="Proteomes" id="UP000784294">
    <property type="component" value="Unassembled WGS sequence"/>
</dbReference>
<reference evidence="1" key="1">
    <citation type="submission" date="2018-11" db="EMBL/GenBank/DDBJ databases">
        <authorList>
            <consortium name="Pathogen Informatics"/>
        </authorList>
    </citation>
    <scope>NUCLEOTIDE SEQUENCE</scope>
</reference>
<dbReference type="EMBL" id="CAAALY010006045">
    <property type="protein sequence ID" value="VEL09323.1"/>
    <property type="molecule type" value="Genomic_DNA"/>
</dbReference>
<evidence type="ECO:0000313" key="2">
    <source>
        <dbReference type="Proteomes" id="UP000784294"/>
    </source>
</evidence>
<gene>
    <name evidence="1" type="ORF">PXEA_LOCUS2763</name>
</gene>
<evidence type="ECO:0000313" key="1">
    <source>
        <dbReference type="EMBL" id="VEL09323.1"/>
    </source>
</evidence>
<dbReference type="AlphaFoldDB" id="A0A448WDS9"/>
<dbReference type="Gene3D" id="2.60.40.10">
    <property type="entry name" value="Immunoglobulins"/>
    <property type="match status" value="1"/>
</dbReference>